<accession>A0A347ULQ4</accession>
<evidence type="ECO:0000259" key="1">
    <source>
        <dbReference type="Pfam" id="PF14355"/>
    </source>
</evidence>
<dbReference type="AlphaFoldDB" id="A0A347ULQ4"/>
<keyword evidence="3" id="KW-1185">Reference proteome</keyword>
<sequence length="250" mass="28039">MDIPESAFDRATALQNGLIAAATDGSFALENGGNLYKAFRKELIENVGTRNIAPDFLRTKRDLSQFWEHIKDKFPTYAERRKYLYEEFSPLLDYLENSNSSAHETTVGEVFSKFTPGHIPEIWDKALERTKNDPEGAITLARTLLESVCKYILDDTETPYKADANLPKLWADCSTLLNLSPSQHTEDVFKTILGSCQNIVGSLGSLRNKISDSHGQGKRPVKPQTRHAELAVNLAGSMAQFLVSTWENRK</sequence>
<protein>
    <submittedName>
        <fullName evidence="2">Abortive phage resistance protein</fullName>
    </submittedName>
</protein>
<dbReference type="EMBL" id="CP032125">
    <property type="protein sequence ID" value="AXX99782.1"/>
    <property type="molecule type" value="Genomic_DNA"/>
</dbReference>
<name>A0A347ULQ4_9RHOB</name>
<evidence type="ECO:0000313" key="2">
    <source>
        <dbReference type="EMBL" id="AXX99782.1"/>
    </source>
</evidence>
<dbReference type="KEGG" id="pamo:BAR1_10455"/>
<reference evidence="2 3" key="1">
    <citation type="submission" date="2018-09" db="EMBL/GenBank/DDBJ databases">
        <title>Profundibacter amoris BAR1 gen. nov., sp. nov., a new member of the Roseobacter clade isolated at Lokis Castle Vent Field on the Arctic Mid-Oceanic Ridge.</title>
        <authorList>
            <person name="Le Moine Bauer S."/>
            <person name="Sjoeberg A.G."/>
            <person name="L'Haridon S."/>
            <person name="Stokke R."/>
            <person name="Roalkvam I."/>
            <person name="Steen I.H."/>
            <person name="Dahle H."/>
        </authorList>
    </citation>
    <scope>NUCLEOTIDE SEQUENCE [LARGE SCALE GENOMIC DNA]</scope>
    <source>
        <strain evidence="2 3">BAR1</strain>
    </source>
</reference>
<proteinExistence type="predicted"/>
<feature type="domain" description="Abortive infection protein-like C-terminal" evidence="1">
    <location>
        <begin position="167"/>
        <end position="243"/>
    </location>
</feature>
<organism evidence="2 3">
    <name type="scientific">Profundibacter amoris</name>
    <dbReference type="NCBI Taxonomy" id="2171755"/>
    <lineage>
        <taxon>Bacteria</taxon>
        <taxon>Pseudomonadati</taxon>
        <taxon>Pseudomonadota</taxon>
        <taxon>Alphaproteobacteria</taxon>
        <taxon>Rhodobacterales</taxon>
        <taxon>Paracoccaceae</taxon>
        <taxon>Profundibacter</taxon>
    </lineage>
</organism>
<gene>
    <name evidence="2" type="ORF">BAR1_10455</name>
</gene>
<dbReference type="Proteomes" id="UP000261704">
    <property type="component" value="Chromosome"/>
</dbReference>
<dbReference type="OrthoDB" id="7021751at2"/>
<evidence type="ECO:0000313" key="3">
    <source>
        <dbReference type="Proteomes" id="UP000261704"/>
    </source>
</evidence>
<dbReference type="Pfam" id="PF14355">
    <property type="entry name" value="Abi_C"/>
    <property type="match status" value="1"/>
</dbReference>
<dbReference type="InterPro" id="IPR026001">
    <property type="entry name" value="Abi-like_C"/>
</dbReference>